<name>A0ABR2H6J3_9EUKA</name>
<dbReference type="EMBL" id="JAPFFF010000040">
    <property type="protein sequence ID" value="KAK8841843.1"/>
    <property type="molecule type" value="Genomic_DNA"/>
</dbReference>
<gene>
    <name evidence="1" type="ORF">M9Y10_026795</name>
</gene>
<keyword evidence="2" id="KW-1185">Reference proteome</keyword>
<evidence type="ECO:0000313" key="1">
    <source>
        <dbReference type="EMBL" id="KAK8841843.1"/>
    </source>
</evidence>
<comment type="caution">
    <text evidence="1">The sequence shown here is derived from an EMBL/GenBank/DDBJ whole genome shotgun (WGS) entry which is preliminary data.</text>
</comment>
<sequence length="908" mass="101875">MEESKWIKQISKDNSIQFLLCEHFINPTINDCVVVGNSSFRLLILQSNQIKEVARYDHQRPITSACIIRNEENPEIAFLSGQNLYFMKPSIDHFTISNPISLNYKYSSITSNSALICLYPRDSSILFYRRSNNSFTNYELPENTKLWSCAFLNDYLVTLEYQNIFKVKMYRTDNLDMIRNVAAFVVNYFTPYKLVSVPEHKSVYLLCESTLIQFKFTENRKSTGSLNTGDWTLLKFPINISDTDPLLIDATPCGVRLFVITAGGIIMLFDGNKLEKAGEVAGATCISTMAISRYLISVESCRVKLFDADMSPMGELSKANCISSSYTSGNFTVASQFSIHSIFYDYGIEVDKCAAVECDTFPIMKVFKDCCFLLFTNKTVVIDSEFKDVTPSVIKKSTFERVHANNRNSFFACTTDRISVYEYGSFSSYEEASSLSDHKLNSIITADNRLLTSYLYIHSALRKTGTITLPSAIASILYGDMIYVSLFDGAVLIMDDELNEVKSIHLDFIVFSMVYCESKGVVLGTGDGRVAVTDFQLNDVRIKKETVGTSTVHLDCVGSEVTCLCDNRYFYLGEEEVKKLPPDFAFFGAFTSHSIFLGLLKKSKKSDSHHLIQIHFTDKSLGFRSKLLYEFSQPITKLCSARKGSDFVCCIKENNLLWSRGDVKYLLPSDEHVRSITEWKANHKGKIVQLWMICTLLPKSESRLLIFSQSQSTNKVQPIFQKPFKSPITAFSVSNSSLAFFVINDVINGISLETGALKDKAKMAAKVTDVVALDSTDKYVAALADKNEFSLFSIVSESELKGIAAVRKLGIYGRIKLIGDFLLVSSRVNPCLYVYEIATQDADQKLRVVREVNFLSPVTSIFGASGNAIVNCICGEIYIMSCRKDGEITDLDVSKLFSFSSTAFSFSE</sequence>
<evidence type="ECO:0000313" key="2">
    <source>
        <dbReference type="Proteomes" id="UP001470230"/>
    </source>
</evidence>
<reference evidence="1 2" key="1">
    <citation type="submission" date="2024-04" db="EMBL/GenBank/DDBJ databases">
        <title>Tritrichomonas musculus Genome.</title>
        <authorList>
            <person name="Alves-Ferreira E."/>
            <person name="Grigg M."/>
            <person name="Lorenzi H."/>
            <person name="Galac M."/>
        </authorList>
    </citation>
    <scope>NUCLEOTIDE SEQUENCE [LARGE SCALE GENOMIC DNA]</scope>
    <source>
        <strain evidence="1 2">EAF2021</strain>
    </source>
</reference>
<dbReference type="SUPFAM" id="SSF69322">
    <property type="entry name" value="Tricorn protease domain 2"/>
    <property type="match status" value="1"/>
</dbReference>
<proteinExistence type="predicted"/>
<dbReference type="Proteomes" id="UP001470230">
    <property type="component" value="Unassembled WGS sequence"/>
</dbReference>
<accession>A0ABR2H6J3</accession>
<evidence type="ECO:0008006" key="3">
    <source>
        <dbReference type="Google" id="ProtNLM"/>
    </source>
</evidence>
<organism evidence="1 2">
    <name type="scientific">Tritrichomonas musculus</name>
    <dbReference type="NCBI Taxonomy" id="1915356"/>
    <lineage>
        <taxon>Eukaryota</taxon>
        <taxon>Metamonada</taxon>
        <taxon>Parabasalia</taxon>
        <taxon>Tritrichomonadida</taxon>
        <taxon>Tritrichomonadidae</taxon>
        <taxon>Tritrichomonas</taxon>
    </lineage>
</organism>
<protein>
    <recommendedName>
        <fullName evidence="3">Cleavage/polyadenylation specificity factor A subunit N-terminal domain-containing protein</fullName>
    </recommendedName>
</protein>